<dbReference type="InterPro" id="IPR000477">
    <property type="entry name" value="RT_dom"/>
</dbReference>
<name>A0A803TXV0_ANOCA</name>
<evidence type="ECO:0000313" key="3">
    <source>
        <dbReference type="Proteomes" id="UP000001646"/>
    </source>
</evidence>
<dbReference type="Proteomes" id="UP000001646">
    <property type="component" value="Chromosome 3"/>
</dbReference>
<reference evidence="2" key="2">
    <citation type="submission" date="2025-08" db="UniProtKB">
        <authorList>
            <consortium name="Ensembl"/>
        </authorList>
    </citation>
    <scope>IDENTIFICATION</scope>
</reference>
<dbReference type="PANTHER" id="PTHR31635:SF196">
    <property type="entry name" value="REVERSE TRANSCRIPTASE DOMAIN-CONTAINING PROTEIN-RELATED"/>
    <property type="match status" value="1"/>
</dbReference>
<feature type="domain" description="Reverse transcriptase" evidence="1">
    <location>
        <begin position="528"/>
        <end position="791"/>
    </location>
</feature>
<dbReference type="Pfam" id="PF00078">
    <property type="entry name" value="RVT_1"/>
    <property type="match status" value="1"/>
</dbReference>
<dbReference type="SUPFAM" id="SSF56219">
    <property type="entry name" value="DNase I-like"/>
    <property type="match status" value="1"/>
</dbReference>
<dbReference type="Gene3D" id="3.60.10.10">
    <property type="entry name" value="Endonuclease/exonuclease/phosphatase"/>
    <property type="match status" value="1"/>
</dbReference>
<accession>A0A803TXV0</accession>
<protein>
    <recommendedName>
        <fullName evidence="1">Reverse transcriptase domain-containing protein</fullName>
    </recommendedName>
</protein>
<dbReference type="CDD" id="cd01650">
    <property type="entry name" value="RT_nLTR_like"/>
    <property type="match status" value="1"/>
</dbReference>
<dbReference type="AlphaFoldDB" id="A0A803TXV0"/>
<dbReference type="CDD" id="cd09076">
    <property type="entry name" value="L1-EN"/>
    <property type="match status" value="1"/>
</dbReference>
<evidence type="ECO:0000313" key="2">
    <source>
        <dbReference type="Ensembl" id="ENSACAP00000040040.1"/>
    </source>
</evidence>
<organism evidence="2 3">
    <name type="scientific">Anolis carolinensis</name>
    <name type="common">Green anole</name>
    <name type="synonym">American chameleon</name>
    <dbReference type="NCBI Taxonomy" id="28377"/>
    <lineage>
        <taxon>Eukaryota</taxon>
        <taxon>Metazoa</taxon>
        <taxon>Chordata</taxon>
        <taxon>Craniata</taxon>
        <taxon>Vertebrata</taxon>
        <taxon>Euteleostomi</taxon>
        <taxon>Lepidosauria</taxon>
        <taxon>Squamata</taxon>
        <taxon>Bifurcata</taxon>
        <taxon>Unidentata</taxon>
        <taxon>Episquamata</taxon>
        <taxon>Toxicofera</taxon>
        <taxon>Iguania</taxon>
        <taxon>Dactyloidae</taxon>
        <taxon>Anolis</taxon>
    </lineage>
</organism>
<dbReference type="GeneTree" id="ENSGT01150000286916"/>
<dbReference type="PANTHER" id="PTHR31635">
    <property type="entry name" value="REVERSE TRANSCRIPTASE DOMAIN-CONTAINING PROTEIN-RELATED"/>
    <property type="match status" value="1"/>
</dbReference>
<proteinExistence type="predicted"/>
<keyword evidence="3" id="KW-1185">Reference proteome</keyword>
<dbReference type="Pfam" id="PF03372">
    <property type="entry name" value="Exo_endo_phos"/>
    <property type="match status" value="1"/>
</dbReference>
<dbReference type="InterPro" id="IPR043502">
    <property type="entry name" value="DNA/RNA_pol_sf"/>
</dbReference>
<dbReference type="Ensembl" id="ENSACAT00000049515.1">
    <property type="protein sequence ID" value="ENSACAP00000040040.1"/>
    <property type="gene ID" value="ENSACAG00000042957.1"/>
</dbReference>
<dbReference type="GO" id="GO:0003824">
    <property type="term" value="F:catalytic activity"/>
    <property type="evidence" value="ECO:0007669"/>
    <property type="project" value="InterPro"/>
</dbReference>
<dbReference type="InterPro" id="IPR005135">
    <property type="entry name" value="Endo/exonuclease/phosphatase"/>
</dbReference>
<reference evidence="2 3" key="1">
    <citation type="submission" date="2009-12" db="EMBL/GenBank/DDBJ databases">
        <title>The Genome Sequence of Anolis carolinensis (Green Anole Lizard).</title>
        <authorList>
            <consortium name="The Genome Sequencing Platform"/>
            <person name="Di Palma F."/>
            <person name="Alfoldi J."/>
            <person name="Heiman D."/>
            <person name="Young S."/>
            <person name="Grabherr M."/>
            <person name="Johnson J."/>
            <person name="Lander E.S."/>
            <person name="Lindblad-Toh K."/>
        </authorList>
    </citation>
    <scope>NUCLEOTIDE SEQUENCE [LARGE SCALE GENOMIC DNA]</scope>
    <source>
        <strain evidence="2 3">JBL SC #1</strain>
    </source>
</reference>
<dbReference type="PROSITE" id="PS50878">
    <property type="entry name" value="RT_POL"/>
    <property type="match status" value="1"/>
</dbReference>
<sequence>MQRKIQTLWTRTILKKAQEEKLPQKMTIMMDEFNRLVKCYMNNVNGINSPNKRRALMNTIIKGKYDIVALQETHISQKHVAHLTNVKLGREFYSSDLKKKRGMVTYISDNIPTELKFKDTEGRYVGVEIKIVELRILVCNIYVPNGPKTQFTKALKEQIIKTEIEHLMIFGDFNGVLDTSLDKSTPCKRNRINDIGSLPKNMMTMKEEFALQDVWHFFNPVKRDYTFFSYRHNSWSRIDMAWVSNSIITNISEIKILPRDRSDHSPIEILFNHKPKQPKWRMDDNLIKKEADIIRYKKLTREYFEMNALPETKSQTVWDAYKAVIRGLLIQQKAKMNKQKYRKSKELEKAIELNEKLLKINPNNKTASQELKALKKEKGRMEMEETAKKLKFIRQYNFENANKPGTWLARLVRKKKQHQLITKIKKDNKILSSDQNVIEEFHKFYTQLYKEEDIDVSEIADYLGKQKLDKISDTQRELLNKEIAEDEIRRAIKLMKTNKAPGPDGFPASFYKTFQDDIIHYLKDLMNQILQGQDIPDSWKTADIICIPKENTDNTDVRNYRPISLLNSDYKIFSNILANRLKDLLNTWIAEDQKGFLPGRKMRDNVRCILDIIEYYEKNHQKEVALLSVDAEKAFDNLNWNFLKLVFQEIDIGYHFKNAINKIYERQNARVMINGWTSAELKIEKGTHQGCPLSPLIFIFTLEILLRNINQDKETRGLRINNKDFKVRAFADDVICIVEEPRKNIESWIIKIEEFGKLAGFHLNKKKTKMLTKNITKKNQETLQKITGIEVVPKIKYLGIWLTKKNAQLLENNYYQKWKEISKVLKKWTNLKISLLGRIALVKMNILPKMLYLFQNLPIIRNAKIFDEWNKEISKFIWKGKKPRIKYLIMTDTKNRGGFGLPNLRIYFEASALTWVLEWATLKDEKILDLEGFDLRRGWHAYIGYEKRTIEKNFGNHFVRSSLIKIWEKYKKYWYRKIPMWVSPLEAMQRRILGWKNWPRYKEVLTDEIKKKYSNLTWFQYAQIKESYTKDKQTGFNDVENTWDKLLKNDKKSITKLYNKLLEWSTEIEGIKNCMTKWAQNIGRPIKLSEWEQIWNQKQNYTYSLDLKENWLKMFHRWYITPEKLGLMYKNRLELHCHIIQYLISDYVL</sequence>
<reference evidence="2" key="3">
    <citation type="submission" date="2025-09" db="UniProtKB">
        <authorList>
            <consortium name="Ensembl"/>
        </authorList>
    </citation>
    <scope>IDENTIFICATION</scope>
</reference>
<dbReference type="SUPFAM" id="SSF56672">
    <property type="entry name" value="DNA/RNA polymerases"/>
    <property type="match status" value="1"/>
</dbReference>
<evidence type="ECO:0000259" key="1">
    <source>
        <dbReference type="PROSITE" id="PS50878"/>
    </source>
</evidence>
<dbReference type="InParanoid" id="A0A803TXV0"/>
<dbReference type="InterPro" id="IPR036691">
    <property type="entry name" value="Endo/exonu/phosph_ase_sf"/>
</dbReference>